<dbReference type="Gene3D" id="4.10.240.30">
    <property type="match status" value="1"/>
</dbReference>
<feature type="compositionally biased region" description="Polar residues" evidence="16">
    <location>
        <begin position="170"/>
        <end position="179"/>
    </location>
</feature>
<comment type="caution">
    <text evidence="19">The sequence shown here is derived from an EMBL/GenBank/DDBJ whole genome shotgun (WGS) entry which is preliminary data.</text>
</comment>
<protein>
    <recommendedName>
        <fullName evidence="5">ubiquitinyl hydrolase 1</fullName>
        <ecNumber evidence="5">3.4.19.12</ecNumber>
    </recommendedName>
</protein>
<keyword evidence="9" id="KW-0479">Metal-binding</keyword>
<dbReference type="InterPro" id="IPR002653">
    <property type="entry name" value="Znf_A20"/>
</dbReference>
<dbReference type="GO" id="GO:0070536">
    <property type="term" value="P:protein K63-linked deubiquitination"/>
    <property type="evidence" value="ECO:0007669"/>
    <property type="project" value="TreeGrafter"/>
</dbReference>
<dbReference type="PROSITE" id="PS50802">
    <property type="entry name" value="OTU"/>
    <property type="match status" value="1"/>
</dbReference>
<evidence type="ECO:0000256" key="10">
    <source>
        <dbReference type="ARBA" id="ARBA00022771"/>
    </source>
</evidence>
<comment type="similarity">
    <text evidence="4">Belongs to the peptidase C64 family.</text>
</comment>
<evidence type="ECO:0000256" key="14">
    <source>
        <dbReference type="ARBA" id="ARBA00022833"/>
    </source>
</evidence>
<comment type="catalytic activity">
    <reaction evidence="1">
        <text>Thiol-dependent hydrolysis of ester, thioester, amide, peptide and isopeptide bonds formed by the C-terminal Gly of ubiquitin (a 76-residue protein attached to proteins as an intracellular targeting signal).</text>
        <dbReference type="EC" id="3.4.19.12"/>
    </reaction>
</comment>
<keyword evidence="10" id="KW-0863">Zinc-finger</keyword>
<evidence type="ECO:0000256" key="6">
    <source>
        <dbReference type="ARBA" id="ARBA00022490"/>
    </source>
</evidence>
<feature type="region of interest" description="Disordered" evidence="16">
    <location>
        <begin position="97"/>
        <end position="138"/>
    </location>
</feature>
<dbReference type="InterPro" id="IPR003323">
    <property type="entry name" value="OTU_dom"/>
</dbReference>
<comment type="subcellular location">
    <subcellularLocation>
        <location evidence="3">Cytoplasm</location>
    </subcellularLocation>
    <subcellularLocation>
        <location evidence="2">Nucleus</location>
    </subcellularLocation>
</comment>
<feature type="region of interest" description="Disordered" evidence="16">
    <location>
        <begin position="803"/>
        <end position="838"/>
    </location>
</feature>
<dbReference type="GO" id="GO:0005634">
    <property type="term" value="C:nucleus"/>
    <property type="evidence" value="ECO:0007669"/>
    <property type="project" value="UniProtKB-SubCell"/>
</dbReference>
<feature type="region of interest" description="Disordered" evidence="16">
    <location>
        <begin position="164"/>
        <end position="201"/>
    </location>
</feature>
<dbReference type="GO" id="GO:0005737">
    <property type="term" value="C:cytoplasm"/>
    <property type="evidence" value="ECO:0007669"/>
    <property type="project" value="UniProtKB-SubCell"/>
</dbReference>
<feature type="domain" description="OTU" evidence="17">
    <location>
        <begin position="287"/>
        <end position="475"/>
    </location>
</feature>
<evidence type="ECO:0000256" key="15">
    <source>
        <dbReference type="ARBA" id="ARBA00023242"/>
    </source>
</evidence>
<keyword evidence="12" id="KW-0378">Hydrolase</keyword>
<keyword evidence="20" id="KW-1185">Reference proteome</keyword>
<feature type="compositionally biased region" description="Polar residues" evidence="16">
    <location>
        <begin position="187"/>
        <end position="196"/>
    </location>
</feature>
<feature type="compositionally biased region" description="Basic and acidic residues" evidence="16">
    <location>
        <begin position="803"/>
        <end position="826"/>
    </location>
</feature>
<dbReference type="PANTHER" id="PTHR13367:SF27">
    <property type="entry name" value="OTU DOMAIN-CONTAINING PROTEIN"/>
    <property type="match status" value="1"/>
</dbReference>
<dbReference type="GO" id="GO:0035871">
    <property type="term" value="P:protein K11-linked deubiquitination"/>
    <property type="evidence" value="ECO:0007669"/>
    <property type="project" value="TreeGrafter"/>
</dbReference>
<feature type="domain" description="A20-type" evidence="18">
    <location>
        <begin position="705"/>
        <end position="740"/>
    </location>
</feature>
<dbReference type="Pfam" id="PF02338">
    <property type="entry name" value="OTU"/>
    <property type="match status" value="1"/>
</dbReference>
<keyword evidence="6" id="KW-0963">Cytoplasm</keyword>
<proteinExistence type="inferred from homology"/>
<evidence type="ECO:0000259" key="17">
    <source>
        <dbReference type="PROSITE" id="PS50802"/>
    </source>
</evidence>
<dbReference type="EC" id="3.4.19.12" evidence="5"/>
<keyword evidence="7" id="KW-0597">Phosphoprotein</keyword>
<dbReference type="Pfam" id="PF01754">
    <property type="entry name" value="zf-A20"/>
    <property type="match status" value="1"/>
</dbReference>
<dbReference type="Gene3D" id="1.10.8.10">
    <property type="entry name" value="DNA helicase RuvA subunit, C-terminal domain"/>
    <property type="match status" value="1"/>
</dbReference>
<evidence type="ECO:0000313" key="20">
    <source>
        <dbReference type="Proteomes" id="UP001347796"/>
    </source>
</evidence>
<dbReference type="CDD" id="cd22768">
    <property type="entry name" value="OTU_OTUD7"/>
    <property type="match status" value="1"/>
</dbReference>
<gene>
    <name evidence="19" type="ORF">SNE40_005009</name>
</gene>
<feature type="compositionally biased region" description="Polar residues" evidence="16">
    <location>
        <begin position="97"/>
        <end position="111"/>
    </location>
</feature>
<dbReference type="EMBL" id="JAZGQO010000003">
    <property type="protein sequence ID" value="KAK6188935.1"/>
    <property type="molecule type" value="Genomic_DNA"/>
</dbReference>
<evidence type="ECO:0000256" key="7">
    <source>
        <dbReference type="ARBA" id="ARBA00022553"/>
    </source>
</evidence>
<dbReference type="AlphaFoldDB" id="A0AAN8PYV1"/>
<reference evidence="19 20" key="1">
    <citation type="submission" date="2024-01" db="EMBL/GenBank/DDBJ databases">
        <title>The genome of the rayed Mediterranean limpet Patella caerulea (Linnaeus, 1758).</title>
        <authorList>
            <person name="Anh-Thu Weber A."/>
            <person name="Halstead-Nussloch G."/>
        </authorList>
    </citation>
    <scope>NUCLEOTIDE SEQUENCE [LARGE SCALE GENOMIC DNA]</scope>
    <source>
        <strain evidence="19">AATW-2023a</strain>
        <tissue evidence="19">Whole specimen</tissue>
    </source>
</reference>
<keyword evidence="13" id="KW-0788">Thiol protease</keyword>
<evidence type="ECO:0000256" key="11">
    <source>
        <dbReference type="ARBA" id="ARBA00022786"/>
    </source>
</evidence>
<evidence type="ECO:0000256" key="1">
    <source>
        <dbReference type="ARBA" id="ARBA00000707"/>
    </source>
</evidence>
<dbReference type="GO" id="GO:0003677">
    <property type="term" value="F:DNA binding"/>
    <property type="evidence" value="ECO:0007669"/>
    <property type="project" value="InterPro"/>
</dbReference>
<evidence type="ECO:0000256" key="4">
    <source>
        <dbReference type="ARBA" id="ARBA00005865"/>
    </source>
</evidence>
<dbReference type="InterPro" id="IPR051346">
    <property type="entry name" value="OTU_Deubiquitinase"/>
</dbReference>
<dbReference type="SMART" id="SM00259">
    <property type="entry name" value="ZnF_A20"/>
    <property type="match status" value="2"/>
</dbReference>
<feature type="domain" description="A20-type" evidence="18">
    <location>
        <begin position="845"/>
        <end position="880"/>
    </location>
</feature>
<sequence length="889" mass="100324">MNHENMKKTKIVDEFVKNTLTDRHLAQEILEKNNWDLKRAYGSIEKMCKDRNMAQHPRQITGSHTIGRTGGFLESQEYSRHGSGLVSGYGIPVSTRSSTISGSATNPSVRSTIPRFPVEPLQTDGSQQKGHALPPSNERIIPIQVISSNTTSSPKRLVQQKAVIEEPHPSQGQRSSQAYTKEKTPPKTEQSSTISNKPEPKLKRGISNIMENATLLTETRSCILHDIEEDSHDHMYILTFVLPDLTVHNDGFRAFLQKELVETSTLVSLEQAGRLNWWAEMRICQRLWPMATTGDGNCLLHAASLAMWGVHDRELILRNALYDLLTKSTYRDALYRRWRWQQTITNKESGLVFSESEWNAEWANLLKLASPKPRTLPDQESNRRHSCCDSPLTQGSDTPVVYESLEEFHVFVLSHVLERPIIIVADKVLKDSSGEALAPIPFGGIYLPFECGSRYYRSPLLLTYDAAHFSALVPMEQENPNHPTAAIPLVDPEFQLLPVHFYFDPGAKYDWNKSSNKTTSDTSNEDKLNLLQKFMDVEKLPIPNFYCENDMESDKNSIGSYDSDDNVGCVSKGEKKKDAKVTQQMQNIGKQFGSIGKTVGKKIKKNFGNFGKAAKVSQDSEKSGQRKASVGSIITQSTKVITTIATAADKDRVWCARLSTQRTENQQLMVKNYMHNARERYEKDRELKRQKGEEIRSRVNEISNNANQNMCVTPGCNLYGSPDFAYMCSNCYSRQKSIVGGQQQGMYNNSLPGRGRPADGIDRYGQAYDDAQKYGKSKFYAPADAFNKPPELTSNRVNLIKNNLDRPRSADDVRTSEQYKLRDRTPSPDYDNVDYPSERKTELGLSNGKKCFSAGCTFYGKPETDNLCSACYKEKRDLLLNKAKTLTRI</sequence>
<dbReference type="Gene3D" id="1.20.5.4770">
    <property type="match status" value="1"/>
</dbReference>
<dbReference type="GO" id="GO:0008270">
    <property type="term" value="F:zinc ion binding"/>
    <property type="evidence" value="ECO:0007669"/>
    <property type="project" value="UniProtKB-KW"/>
</dbReference>
<dbReference type="PROSITE" id="PS51036">
    <property type="entry name" value="ZF_A20"/>
    <property type="match status" value="2"/>
</dbReference>
<evidence type="ECO:0000256" key="3">
    <source>
        <dbReference type="ARBA" id="ARBA00004496"/>
    </source>
</evidence>
<evidence type="ECO:0000256" key="13">
    <source>
        <dbReference type="ARBA" id="ARBA00022807"/>
    </source>
</evidence>
<name>A0AAN8PYV1_PATCE</name>
<keyword evidence="8" id="KW-0645">Protease</keyword>
<evidence type="ECO:0000256" key="9">
    <source>
        <dbReference type="ARBA" id="ARBA00022723"/>
    </source>
</evidence>
<organism evidence="19 20">
    <name type="scientific">Patella caerulea</name>
    <name type="common">Rayed Mediterranean limpet</name>
    <dbReference type="NCBI Taxonomy" id="87958"/>
    <lineage>
        <taxon>Eukaryota</taxon>
        <taxon>Metazoa</taxon>
        <taxon>Spiralia</taxon>
        <taxon>Lophotrochozoa</taxon>
        <taxon>Mollusca</taxon>
        <taxon>Gastropoda</taxon>
        <taxon>Patellogastropoda</taxon>
        <taxon>Patelloidea</taxon>
        <taxon>Patellidae</taxon>
        <taxon>Patella</taxon>
    </lineage>
</organism>
<dbReference type="GO" id="GO:0004843">
    <property type="term" value="F:cysteine-type deubiquitinase activity"/>
    <property type="evidence" value="ECO:0007669"/>
    <property type="project" value="UniProtKB-EC"/>
</dbReference>
<evidence type="ECO:0000256" key="16">
    <source>
        <dbReference type="SAM" id="MobiDB-lite"/>
    </source>
</evidence>
<dbReference type="GO" id="GO:0070530">
    <property type="term" value="F:K63-linked polyubiquitin modification-dependent protein binding"/>
    <property type="evidence" value="ECO:0007669"/>
    <property type="project" value="TreeGrafter"/>
</dbReference>
<dbReference type="GO" id="GO:0071947">
    <property type="term" value="P:protein deubiquitination involved in ubiquitin-dependent protein catabolic process"/>
    <property type="evidence" value="ECO:0007669"/>
    <property type="project" value="TreeGrafter"/>
</dbReference>
<evidence type="ECO:0000256" key="12">
    <source>
        <dbReference type="ARBA" id="ARBA00022801"/>
    </source>
</evidence>
<accession>A0AAN8PYV1</accession>
<evidence type="ECO:0000259" key="18">
    <source>
        <dbReference type="PROSITE" id="PS51036"/>
    </source>
</evidence>
<keyword evidence="15" id="KW-0539">Nucleus</keyword>
<evidence type="ECO:0000256" key="8">
    <source>
        <dbReference type="ARBA" id="ARBA00022670"/>
    </source>
</evidence>
<keyword evidence="11" id="KW-0833">Ubl conjugation pathway</keyword>
<dbReference type="GO" id="GO:0071108">
    <property type="term" value="P:protein K48-linked deubiquitination"/>
    <property type="evidence" value="ECO:0007669"/>
    <property type="project" value="TreeGrafter"/>
</dbReference>
<keyword evidence="14" id="KW-0862">Zinc</keyword>
<evidence type="ECO:0000256" key="5">
    <source>
        <dbReference type="ARBA" id="ARBA00012759"/>
    </source>
</evidence>
<dbReference type="PANTHER" id="PTHR13367">
    <property type="entry name" value="UBIQUITIN THIOESTERASE"/>
    <property type="match status" value="1"/>
</dbReference>
<dbReference type="Proteomes" id="UP001347796">
    <property type="component" value="Unassembled WGS sequence"/>
</dbReference>
<evidence type="ECO:0000313" key="19">
    <source>
        <dbReference type="EMBL" id="KAK6188935.1"/>
    </source>
</evidence>
<evidence type="ECO:0000256" key="2">
    <source>
        <dbReference type="ARBA" id="ARBA00004123"/>
    </source>
</evidence>